<proteinExistence type="predicted"/>
<keyword evidence="1" id="KW-0732">Signal</keyword>
<reference evidence="3" key="1">
    <citation type="submission" date="2013-04" db="EMBL/GenBank/DDBJ databases">
        <authorList>
            <person name="Qu J."/>
            <person name="Murali S.C."/>
            <person name="Bandaranaike D."/>
            <person name="Bellair M."/>
            <person name="Blankenburg K."/>
            <person name="Chao H."/>
            <person name="Dinh H."/>
            <person name="Doddapaneni H."/>
            <person name="Downs B."/>
            <person name="Dugan-Rocha S."/>
            <person name="Elkadiri S."/>
            <person name="Gnanaolivu R.D."/>
            <person name="Hernandez B."/>
            <person name="Javaid M."/>
            <person name="Jayaseelan J.C."/>
            <person name="Lee S."/>
            <person name="Li M."/>
            <person name="Ming W."/>
            <person name="Munidasa M."/>
            <person name="Muniz J."/>
            <person name="Nguyen L."/>
            <person name="Ongeri F."/>
            <person name="Osuji N."/>
            <person name="Pu L.-L."/>
            <person name="Puazo M."/>
            <person name="Qu C."/>
            <person name="Quiroz J."/>
            <person name="Raj R."/>
            <person name="Weissenberger G."/>
            <person name="Xin Y."/>
            <person name="Zou X."/>
            <person name="Han Y."/>
            <person name="Richards S."/>
            <person name="Worley K."/>
            <person name="Muzny D."/>
            <person name="Gibbs R."/>
        </authorList>
    </citation>
    <scope>NUCLEOTIDE SEQUENCE</scope>
    <source>
        <strain evidence="3">Sampled in the wild</strain>
    </source>
</reference>
<reference evidence="3" key="2">
    <citation type="submission" date="2017-10" db="EMBL/GenBank/DDBJ databases">
        <title>Ladona fulva Genome sequencing and assembly.</title>
        <authorList>
            <person name="Murali S."/>
            <person name="Richards S."/>
            <person name="Bandaranaike D."/>
            <person name="Bellair M."/>
            <person name="Blankenburg K."/>
            <person name="Chao H."/>
            <person name="Dinh H."/>
            <person name="Doddapaneni H."/>
            <person name="Dugan-Rocha S."/>
            <person name="Elkadiri S."/>
            <person name="Gnanaolivu R."/>
            <person name="Hernandez B."/>
            <person name="Skinner E."/>
            <person name="Javaid M."/>
            <person name="Lee S."/>
            <person name="Li M."/>
            <person name="Ming W."/>
            <person name="Munidasa M."/>
            <person name="Muniz J."/>
            <person name="Nguyen L."/>
            <person name="Hughes D."/>
            <person name="Osuji N."/>
            <person name="Pu L.-L."/>
            <person name="Puazo M."/>
            <person name="Qu C."/>
            <person name="Quiroz J."/>
            <person name="Raj R."/>
            <person name="Weissenberger G."/>
            <person name="Xin Y."/>
            <person name="Zou X."/>
            <person name="Han Y."/>
            <person name="Worley K."/>
            <person name="Muzny D."/>
            <person name="Gibbs R."/>
        </authorList>
    </citation>
    <scope>NUCLEOTIDE SEQUENCE</scope>
    <source>
        <strain evidence="3">Sampled in the wild</strain>
    </source>
</reference>
<feature type="chain" id="PRO_5035463963" description="Neurotransmitter-gated ion-channel ligand-binding domain-containing protein" evidence="1">
    <location>
        <begin position="33"/>
        <end position="266"/>
    </location>
</feature>
<dbReference type="Pfam" id="PF02931">
    <property type="entry name" value="Neur_chan_LBD"/>
    <property type="match status" value="1"/>
</dbReference>
<feature type="non-terminal residue" evidence="3">
    <location>
        <position position="1"/>
    </location>
</feature>
<organism evidence="3 4">
    <name type="scientific">Ladona fulva</name>
    <name type="common">Scarce chaser dragonfly</name>
    <name type="synonym">Libellula fulva</name>
    <dbReference type="NCBI Taxonomy" id="123851"/>
    <lineage>
        <taxon>Eukaryota</taxon>
        <taxon>Metazoa</taxon>
        <taxon>Ecdysozoa</taxon>
        <taxon>Arthropoda</taxon>
        <taxon>Hexapoda</taxon>
        <taxon>Insecta</taxon>
        <taxon>Pterygota</taxon>
        <taxon>Palaeoptera</taxon>
        <taxon>Odonata</taxon>
        <taxon>Epiprocta</taxon>
        <taxon>Anisoptera</taxon>
        <taxon>Libelluloidea</taxon>
        <taxon>Libellulidae</taxon>
        <taxon>Ladona</taxon>
    </lineage>
</organism>
<dbReference type="GO" id="GO:0005230">
    <property type="term" value="F:extracellular ligand-gated monoatomic ion channel activity"/>
    <property type="evidence" value="ECO:0007669"/>
    <property type="project" value="InterPro"/>
</dbReference>
<evidence type="ECO:0000259" key="2">
    <source>
        <dbReference type="Pfam" id="PF02931"/>
    </source>
</evidence>
<dbReference type="InterPro" id="IPR006202">
    <property type="entry name" value="Neur_chan_lig-bd"/>
</dbReference>
<evidence type="ECO:0000313" key="3">
    <source>
        <dbReference type="EMBL" id="KAG8234690.1"/>
    </source>
</evidence>
<dbReference type="InterPro" id="IPR006201">
    <property type="entry name" value="Neur_channel"/>
</dbReference>
<dbReference type="OrthoDB" id="410315at2759"/>
<sequence length="266" mass="30585">MHTAFRPSTNIMLYKVIIYNALLTIYSWPAQGEPGKCRDGITKNVAPHQLLRQDLFCSYDKESRPVRDFHKNITIEIRLNVLLFFLDEYKNVLDLHTWLGISWIDEGLNWNSADYSNVDVLHVKSYDIWQPDLSVYNSGNLETNGGWDFTHCTINSTGEVFCIPNVKWSTQCTANLQQWPFDKHICNMTIGSWTHTGEQMNINHDEGIGLKYFTSNPEWELLNSSATKKVSTYDCCPNATYQSIIFSFHIKRHADAYAATVVMPSL</sequence>
<dbReference type="GO" id="GO:0004888">
    <property type="term" value="F:transmembrane signaling receptor activity"/>
    <property type="evidence" value="ECO:0007669"/>
    <property type="project" value="InterPro"/>
</dbReference>
<comment type="caution">
    <text evidence="3">The sequence shown here is derived from an EMBL/GenBank/DDBJ whole genome shotgun (WGS) entry which is preliminary data.</text>
</comment>
<protein>
    <recommendedName>
        <fullName evidence="2">Neurotransmitter-gated ion-channel ligand-binding domain-containing protein</fullName>
    </recommendedName>
</protein>
<accession>A0A8K0KJ88</accession>
<dbReference type="InterPro" id="IPR036734">
    <property type="entry name" value="Neur_chan_lig-bd_sf"/>
</dbReference>
<keyword evidence="4" id="KW-1185">Reference proteome</keyword>
<evidence type="ECO:0000256" key="1">
    <source>
        <dbReference type="SAM" id="SignalP"/>
    </source>
</evidence>
<dbReference type="PRINTS" id="PR00252">
    <property type="entry name" value="NRIONCHANNEL"/>
</dbReference>
<dbReference type="Proteomes" id="UP000792457">
    <property type="component" value="Unassembled WGS sequence"/>
</dbReference>
<name>A0A8K0KJ88_LADFU</name>
<dbReference type="AlphaFoldDB" id="A0A8K0KJ88"/>
<evidence type="ECO:0000313" key="4">
    <source>
        <dbReference type="Proteomes" id="UP000792457"/>
    </source>
</evidence>
<dbReference type="GO" id="GO:0016020">
    <property type="term" value="C:membrane"/>
    <property type="evidence" value="ECO:0007669"/>
    <property type="project" value="InterPro"/>
</dbReference>
<dbReference type="SUPFAM" id="SSF63712">
    <property type="entry name" value="Nicotinic receptor ligand binding domain-like"/>
    <property type="match status" value="1"/>
</dbReference>
<dbReference type="Gene3D" id="2.70.170.10">
    <property type="entry name" value="Neurotransmitter-gated ion-channel ligand-binding domain"/>
    <property type="match status" value="1"/>
</dbReference>
<gene>
    <name evidence="3" type="ORF">J437_LFUL015344</name>
</gene>
<feature type="signal peptide" evidence="1">
    <location>
        <begin position="1"/>
        <end position="32"/>
    </location>
</feature>
<dbReference type="PANTHER" id="PTHR18945">
    <property type="entry name" value="NEUROTRANSMITTER GATED ION CHANNEL"/>
    <property type="match status" value="1"/>
</dbReference>
<dbReference type="EMBL" id="KZ308838">
    <property type="protein sequence ID" value="KAG8234690.1"/>
    <property type="molecule type" value="Genomic_DNA"/>
</dbReference>
<dbReference type="CDD" id="cd18989">
    <property type="entry name" value="LGIC_ECD_cation"/>
    <property type="match status" value="1"/>
</dbReference>
<feature type="domain" description="Neurotransmitter-gated ion-channel ligand-binding" evidence="2">
    <location>
        <begin position="51"/>
        <end position="253"/>
    </location>
</feature>
<dbReference type="FunFam" id="2.70.170.10:FF:000028">
    <property type="entry name" value="AcetylCholine Receptor"/>
    <property type="match status" value="1"/>
</dbReference>